<dbReference type="InterPro" id="IPR036928">
    <property type="entry name" value="AS_sf"/>
</dbReference>
<evidence type="ECO:0000256" key="1">
    <source>
        <dbReference type="SAM" id="SignalP"/>
    </source>
</evidence>
<keyword evidence="1" id="KW-0732">Signal</keyword>
<feature type="chain" id="PRO_5039554200" evidence="1">
    <location>
        <begin position="25"/>
        <end position="553"/>
    </location>
</feature>
<dbReference type="InterPro" id="IPR006311">
    <property type="entry name" value="TAT_signal"/>
</dbReference>
<dbReference type="RefSeq" id="WP_094024150.1">
    <property type="nucleotide sequence ID" value="NZ_NGAF01000001.1"/>
</dbReference>
<dbReference type="GO" id="GO:0016740">
    <property type="term" value="F:transferase activity"/>
    <property type="evidence" value="ECO:0007669"/>
    <property type="project" value="UniProtKB-KW"/>
</dbReference>
<protein>
    <submittedName>
        <fullName evidence="3">Glutamyl-tRNA(Gln) amidotransferase subunit A</fullName>
        <ecNumber evidence="3">6.3.5.7</ecNumber>
    </submittedName>
</protein>
<dbReference type="PANTHER" id="PTHR11895">
    <property type="entry name" value="TRANSAMIDASE"/>
    <property type="match status" value="1"/>
</dbReference>
<dbReference type="Gene3D" id="3.90.1300.10">
    <property type="entry name" value="Amidase signature (AS) domain"/>
    <property type="match status" value="1"/>
</dbReference>
<dbReference type="EC" id="6.3.5.7" evidence="3"/>
<keyword evidence="3" id="KW-0808">Transferase</keyword>
<evidence type="ECO:0000313" key="3">
    <source>
        <dbReference type="EMBL" id="OXR47186.1"/>
    </source>
</evidence>
<keyword evidence="3" id="KW-0436">Ligase</keyword>
<dbReference type="SUPFAM" id="SSF75304">
    <property type="entry name" value="Amidase signature (AS) enzymes"/>
    <property type="match status" value="1"/>
</dbReference>
<dbReference type="PANTHER" id="PTHR11895:SF176">
    <property type="entry name" value="AMIDASE AMID-RELATED"/>
    <property type="match status" value="1"/>
</dbReference>
<comment type="caution">
    <text evidence="3">The sequence shown here is derived from an EMBL/GenBank/DDBJ whole genome shotgun (WGS) entry which is preliminary data.</text>
</comment>
<feature type="signal peptide" evidence="1">
    <location>
        <begin position="1"/>
        <end position="24"/>
    </location>
</feature>
<dbReference type="AlphaFoldDB" id="A0A231HEP2"/>
<sequence length="553" mass="57419">MHAASSRRALFRAAGFGLAAAAVARSAPVAGARTAFRHAPLPNPSDIATTDPALLTATEASALLQTRRLHPAELLDACLRRSATYDGATTAWVRTYPELAHEQAERAAKRLAAGNAPLICGLPIAVKDIYAAAGLPVTASSRVLDGNVAAGDATVWRRLREAGAVLIGHVHTAEFAMATDTPQVGNPWDISESIGGSSGGSAAALAARFAPLSIGSDTGGSIRIPASRAGVTAIKPTFGRCSRYGLIPVMWTRDHPSPMGHSVADASLLLSAMAGPDPNDPVTGVAPASPEGGFPLTATGSAQPLSGTRFGVPTEFVHPLPPALGTLFTRFLGLVTALGGETVEVTMPTPPLALATGDAVELGMFHRQWSDRLSLYRTESAAVVAMGLAALAAPASDYWQLERDRARFQRRYNQLLADNRLDAVILPGAITDSSKRDDIGPISLIGPCDIPMMWANYTGTPVLSLPAGRSAATGLPFGVQLGGKPWAEADLIAIGLELQAADTAWRDMPQLLPHPRTLPEIAPVAPGDGPDPTNTDAGAPAFNFIPTTSVVDT</sequence>
<evidence type="ECO:0000259" key="2">
    <source>
        <dbReference type="Pfam" id="PF01425"/>
    </source>
</evidence>
<dbReference type="PROSITE" id="PS00571">
    <property type="entry name" value="AMIDASES"/>
    <property type="match status" value="1"/>
</dbReference>
<dbReference type="EMBL" id="NGAF01000001">
    <property type="protein sequence ID" value="OXR47186.1"/>
    <property type="molecule type" value="Genomic_DNA"/>
</dbReference>
<dbReference type="Pfam" id="PF01425">
    <property type="entry name" value="Amidase"/>
    <property type="match status" value="1"/>
</dbReference>
<reference evidence="3 4" key="1">
    <citation type="submission" date="2017-07" db="EMBL/GenBank/DDBJ databases">
        <title>First draft Genome Sequence of Nocardia cerradoensis isolated from human infection.</title>
        <authorList>
            <person name="Carrasco G."/>
        </authorList>
    </citation>
    <scope>NUCLEOTIDE SEQUENCE [LARGE SCALE GENOMIC DNA]</scope>
    <source>
        <strain evidence="3 4">CNM20130759</strain>
    </source>
</reference>
<name>A0A231HEP2_9NOCA</name>
<dbReference type="InterPro" id="IPR023631">
    <property type="entry name" value="Amidase_dom"/>
</dbReference>
<evidence type="ECO:0000313" key="4">
    <source>
        <dbReference type="Proteomes" id="UP000215506"/>
    </source>
</evidence>
<dbReference type="InterPro" id="IPR020556">
    <property type="entry name" value="Amidase_CS"/>
</dbReference>
<dbReference type="PROSITE" id="PS51318">
    <property type="entry name" value="TAT"/>
    <property type="match status" value="1"/>
</dbReference>
<gene>
    <name evidence="3" type="primary">gatA_1</name>
    <name evidence="3" type="ORF">B7C42_00308</name>
</gene>
<dbReference type="Proteomes" id="UP000215506">
    <property type="component" value="Unassembled WGS sequence"/>
</dbReference>
<proteinExistence type="predicted"/>
<keyword evidence="4" id="KW-1185">Reference proteome</keyword>
<accession>A0A231HEP2</accession>
<feature type="domain" description="Amidase" evidence="2">
    <location>
        <begin position="73"/>
        <end position="491"/>
    </location>
</feature>
<dbReference type="InterPro" id="IPR000120">
    <property type="entry name" value="Amidase"/>
</dbReference>
<organism evidence="3 4">
    <name type="scientific">Nocardia cerradoensis</name>
    <dbReference type="NCBI Taxonomy" id="85688"/>
    <lineage>
        <taxon>Bacteria</taxon>
        <taxon>Bacillati</taxon>
        <taxon>Actinomycetota</taxon>
        <taxon>Actinomycetes</taxon>
        <taxon>Mycobacteriales</taxon>
        <taxon>Nocardiaceae</taxon>
        <taxon>Nocardia</taxon>
    </lineage>
</organism>
<dbReference type="GO" id="GO:0050567">
    <property type="term" value="F:glutaminyl-tRNA synthase (glutamine-hydrolyzing) activity"/>
    <property type="evidence" value="ECO:0007669"/>
    <property type="project" value="UniProtKB-EC"/>
</dbReference>